<reference evidence="3 4" key="1">
    <citation type="submission" date="2024-01" db="EMBL/GenBank/DDBJ databases">
        <title>Comparative genomics of Cryptococcus and Kwoniella reveals pathogenesis evolution and contrasting modes of karyotype evolution via chromosome fusion or intercentromeric recombination.</title>
        <authorList>
            <person name="Coelho M.A."/>
            <person name="David-Palma M."/>
            <person name="Shea T."/>
            <person name="Bowers K."/>
            <person name="McGinley-Smith S."/>
            <person name="Mohammad A.W."/>
            <person name="Gnirke A."/>
            <person name="Yurkov A.M."/>
            <person name="Nowrousian M."/>
            <person name="Sun S."/>
            <person name="Cuomo C.A."/>
            <person name="Heitman J."/>
        </authorList>
    </citation>
    <scope>NUCLEOTIDE SEQUENCE [LARGE SCALE GENOMIC DNA]</scope>
    <source>
        <strain evidence="3">CBS 11374</strain>
    </source>
</reference>
<feature type="region of interest" description="Disordered" evidence="1">
    <location>
        <begin position="291"/>
        <end position="313"/>
    </location>
</feature>
<feature type="region of interest" description="Disordered" evidence="1">
    <location>
        <begin position="238"/>
        <end position="264"/>
    </location>
</feature>
<feature type="region of interest" description="Disordered" evidence="1">
    <location>
        <begin position="321"/>
        <end position="340"/>
    </location>
</feature>
<dbReference type="RefSeq" id="XP_062788111.1">
    <property type="nucleotide sequence ID" value="XM_062932060.1"/>
</dbReference>
<sequence length="399" mass="40306">MFSRTACLSLLSLLPAISAQYTATYYVGALPDSSEEGQSGTNACGTTSSQDSKCQNVYINAVDDFCLWGPPDTHSEEGDGTSKIGNVEQIVVSYCLKDGYGTRLIPQGTISGAHFVKVQSDKVSYVQVTGNGDLTKLLIPAGDEGGELDPHSWTGLGNPQGGLVFSNAFSGSYEQTHEWTSFMSSNEFCIRACRDGPNAAAYCQHIYDVLSCSFTIPGDMGDGYDECLGEPTDEAPGVYNGVTFHQDDPTTPAPHPAGATSQCTPYNTIGGGSANLNAVTQLASAPASTSASASMTGSASASTSTSASASSSNSSSIISSSSASNSSSAASSSASASSTSSSISSARSTITSSATSRAATNAAAASASASASSVNSGAEKIVIPSVAIAAILGAVVLLF</sequence>
<proteinExistence type="predicted"/>
<organism evidence="3 4">
    <name type="scientific">Kwoniella shivajii</name>
    <dbReference type="NCBI Taxonomy" id="564305"/>
    <lineage>
        <taxon>Eukaryota</taxon>
        <taxon>Fungi</taxon>
        <taxon>Dikarya</taxon>
        <taxon>Basidiomycota</taxon>
        <taxon>Agaricomycotina</taxon>
        <taxon>Tremellomycetes</taxon>
        <taxon>Tremellales</taxon>
        <taxon>Cryptococcaceae</taxon>
        <taxon>Kwoniella</taxon>
    </lineage>
</organism>
<gene>
    <name evidence="3" type="ORF">IL334_000276</name>
</gene>
<evidence type="ECO:0000256" key="1">
    <source>
        <dbReference type="SAM" id="MobiDB-lite"/>
    </source>
</evidence>
<keyword evidence="2" id="KW-0732">Signal</keyword>
<feature type="signal peptide" evidence="2">
    <location>
        <begin position="1"/>
        <end position="19"/>
    </location>
</feature>
<protein>
    <recommendedName>
        <fullName evidence="5">Immunoreactive mannoprotein MP88</fullName>
    </recommendedName>
</protein>
<dbReference type="EMBL" id="CP141881">
    <property type="protein sequence ID" value="WRT63371.1"/>
    <property type="molecule type" value="Genomic_DNA"/>
</dbReference>
<evidence type="ECO:0000313" key="3">
    <source>
        <dbReference type="EMBL" id="WRT63371.1"/>
    </source>
</evidence>
<evidence type="ECO:0000256" key="2">
    <source>
        <dbReference type="SAM" id="SignalP"/>
    </source>
</evidence>
<dbReference type="GeneID" id="87952407"/>
<dbReference type="Proteomes" id="UP001329825">
    <property type="component" value="Chromosome 1"/>
</dbReference>
<name>A0ABZ1CNQ0_9TREE</name>
<evidence type="ECO:0008006" key="5">
    <source>
        <dbReference type="Google" id="ProtNLM"/>
    </source>
</evidence>
<accession>A0ABZ1CNQ0</accession>
<feature type="chain" id="PRO_5046842288" description="Immunoreactive mannoprotein MP88" evidence="2">
    <location>
        <begin position="20"/>
        <end position="399"/>
    </location>
</feature>
<evidence type="ECO:0000313" key="4">
    <source>
        <dbReference type="Proteomes" id="UP001329825"/>
    </source>
</evidence>
<keyword evidence="4" id="KW-1185">Reference proteome</keyword>